<comment type="caution">
    <text evidence="3">The sequence shown here is derived from an EMBL/GenBank/DDBJ whole genome shotgun (WGS) entry which is preliminary data.</text>
</comment>
<sequence>MKVLITGVTGYLGSRLALHLAGAGYTVHGLCRNRCSWKHSDTNNIRIFEGDLTKPSTIDLAILGCTTIIHAAAYTRMNDPYMKKFYDANVQGTYNLLITAKNHNIEKFIFISSLSVLGKSFPGVPIHEKQPRTIAYQNHYELTKAMAEELVIDFGKDSVPYLILNVSRLYGPGNYTFSNGVNRFLQRIAKGKCMILPNRLHTKANYLYIDDALLAIEKCLHPGSPLNERLIVGGENCDYRNLIRIAREKSGSSLKLICLPYGLVRTIIKFIYLVGKLLGVHGTFNPKLLDSLFTEREAMITHARTLLHYNTTGLERGIENTLKFMNNEN</sequence>
<dbReference type="SUPFAM" id="SSF51735">
    <property type="entry name" value="NAD(P)-binding Rossmann-fold domains"/>
    <property type="match status" value="1"/>
</dbReference>
<protein>
    <submittedName>
        <fullName evidence="3">NAD-dependent epimerase/dehydratase family protein</fullName>
    </submittedName>
</protein>
<keyword evidence="4" id="KW-1185">Reference proteome</keyword>
<dbReference type="Proteomes" id="UP000305939">
    <property type="component" value="Unassembled WGS sequence"/>
</dbReference>
<dbReference type="Gene3D" id="3.40.50.720">
    <property type="entry name" value="NAD(P)-binding Rossmann-like Domain"/>
    <property type="match status" value="1"/>
</dbReference>
<dbReference type="OrthoDB" id="9803111at2"/>
<dbReference type="Pfam" id="PF01370">
    <property type="entry name" value="Epimerase"/>
    <property type="match status" value="1"/>
</dbReference>
<evidence type="ECO:0000313" key="3">
    <source>
        <dbReference type="EMBL" id="THD69844.1"/>
    </source>
</evidence>
<evidence type="ECO:0000256" key="1">
    <source>
        <dbReference type="ARBA" id="ARBA00007637"/>
    </source>
</evidence>
<dbReference type="AlphaFoldDB" id="A0A4S3M3T9"/>
<dbReference type="EMBL" id="SSMC01000001">
    <property type="protein sequence ID" value="THD69844.1"/>
    <property type="molecule type" value="Genomic_DNA"/>
</dbReference>
<evidence type="ECO:0000259" key="2">
    <source>
        <dbReference type="Pfam" id="PF01370"/>
    </source>
</evidence>
<proteinExistence type="inferred from homology"/>
<gene>
    <name evidence="3" type="ORF">E7Z59_05825</name>
</gene>
<accession>A0A4S3M3T9</accession>
<dbReference type="PANTHER" id="PTHR43000">
    <property type="entry name" value="DTDP-D-GLUCOSE 4,6-DEHYDRATASE-RELATED"/>
    <property type="match status" value="1"/>
</dbReference>
<name>A0A4S3M3T9_9FLAO</name>
<reference evidence="3 4" key="1">
    <citation type="submission" date="2019-04" db="EMBL/GenBank/DDBJ databases">
        <title>Draft genome sequence of Robertkochia marina CC-AMO-30D.</title>
        <authorList>
            <person name="Hameed A."/>
            <person name="Lin S.-Y."/>
            <person name="Shahina M."/>
            <person name="Lai W.-A."/>
            <person name="Young C.-C."/>
        </authorList>
    </citation>
    <scope>NUCLEOTIDE SEQUENCE [LARGE SCALE GENOMIC DNA]</scope>
    <source>
        <strain evidence="3 4">CC-AMO-30D</strain>
    </source>
</reference>
<comment type="similarity">
    <text evidence="1">Belongs to the NAD(P)-dependent epimerase/dehydratase family.</text>
</comment>
<dbReference type="InterPro" id="IPR001509">
    <property type="entry name" value="Epimerase_deHydtase"/>
</dbReference>
<organism evidence="3 4">
    <name type="scientific">Robertkochia marina</name>
    <dbReference type="NCBI Taxonomy" id="1227945"/>
    <lineage>
        <taxon>Bacteria</taxon>
        <taxon>Pseudomonadati</taxon>
        <taxon>Bacteroidota</taxon>
        <taxon>Flavobacteriia</taxon>
        <taxon>Flavobacteriales</taxon>
        <taxon>Flavobacteriaceae</taxon>
        <taxon>Robertkochia</taxon>
    </lineage>
</organism>
<evidence type="ECO:0000313" key="4">
    <source>
        <dbReference type="Proteomes" id="UP000305939"/>
    </source>
</evidence>
<dbReference type="RefSeq" id="WP_136335335.1">
    <property type="nucleotide sequence ID" value="NZ_QXMP01000002.1"/>
</dbReference>
<dbReference type="InterPro" id="IPR036291">
    <property type="entry name" value="NAD(P)-bd_dom_sf"/>
</dbReference>
<feature type="domain" description="NAD-dependent epimerase/dehydratase" evidence="2">
    <location>
        <begin position="3"/>
        <end position="217"/>
    </location>
</feature>